<organism evidence="1 2">
    <name type="scientific">Sphingobacterium hungaricum</name>
    <dbReference type="NCBI Taxonomy" id="2082723"/>
    <lineage>
        <taxon>Bacteria</taxon>
        <taxon>Pseudomonadati</taxon>
        <taxon>Bacteroidota</taxon>
        <taxon>Sphingobacteriia</taxon>
        <taxon>Sphingobacteriales</taxon>
        <taxon>Sphingobacteriaceae</taxon>
        <taxon>Sphingobacterium</taxon>
    </lineage>
</organism>
<evidence type="ECO:0000313" key="2">
    <source>
        <dbReference type="Proteomes" id="UP000616201"/>
    </source>
</evidence>
<dbReference type="EMBL" id="PRDK01000001">
    <property type="protein sequence ID" value="MBE8712556.1"/>
    <property type="molecule type" value="Genomic_DNA"/>
</dbReference>
<evidence type="ECO:0000313" key="1">
    <source>
        <dbReference type="EMBL" id="MBE8712556.1"/>
    </source>
</evidence>
<protein>
    <submittedName>
        <fullName evidence="1">Uncharacterized protein</fullName>
    </submittedName>
</protein>
<proteinExistence type="predicted"/>
<dbReference type="Proteomes" id="UP000616201">
    <property type="component" value="Unassembled WGS sequence"/>
</dbReference>
<dbReference type="RefSeq" id="WP_196934886.1">
    <property type="nucleotide sequence ID" value="NZ_MU158698.1"/>
</dbReference>
<keyword evidence="2" id="KW-1185">Reference proteome</keyword>
<comment type="caution">
    <text evidence="1">The sequence shown here is derived from an EMBL/GenBank/DDBJ whole genome shotgun (WGS) entry which is preliminary data.</text>
</comment>
<name>A0A928YNY9_9SPHI</name>
<dbReference type="AlphaFoldDB" id="A0A928YNY9"/>
<sequence length="97" mass="10855">MSEFKGTKGKWYLQEFTDNYTNIIRCDNGFHKTLFLASTSQTSGGEARANAQLMSCAPEMLEMLEAIQLTLDDGRNVESGSMFHDILRNLIKSATTI</sequence>
<accession>A0A928YNY9</accession>
<reference evidence="1" key="1">
    <citation type="submission" date="2018-02" db="EMBL/GenBank/DDBJ databases">
        <authorList>
            <person name="Vasarhelyi B.M."/>
            <person name="Deshmukh S."/>
            <person name="Balint B."/>
            <person name="Kukolya J."/>
        </authorList>
    </citation>
    <scope>NUCLEOTIDE SEQUENCE</scope>
    <source>
        <strain evidence="1">KB22</strain>
    </source>
</reference>
<gene>
    <name evidence="1" type="ORF">C4F49_02525</name>
</gene>